<keyword evidence="1" id="KW-0812">Transmembrane</keyword>
<evidence type="ECO:0000256" key="1">
    <source>
        <dbReference type="SAM" id="Phobius"/>
    </source>
</evidence>
<dbReference type="RefSeq" id="WP_341604048.1">
    <property type="nucleotide sequence ID" value="NZ_JBAKAW010000026.1"/>
</dbReference>
<dbReference type="Proteomes" id="UP001371391">
    <property type="component" value="Unassembled WGS sequence"/>
</dbReference>
<keyword evidence="3" id="KW-1185">Reference proteome</keyword>
<sequence>MSQTTGWDILASLATFGQFLVACWVGWYGYRKYLSDENIEASDERIEIFSTAKQSTELRVTDRGLECHIHDIRDGRGGHQWTLTKNQATPVQVTTVAASSKSGKIRIGPRHGWLYSHKLWPDPKILEQRINELIDSIGA</sequence>
<keyword evidence="1" id="KW-1133">Transmembrane helix</keyword>
<proteinExistence type="predicted"/>
<evidence type="ECO:0008006" key="4">
    <source>
        <dbReference type="Google" id="ProtNLM"/>
    </source>
</evidence>
<evidence type="ECO:0000313" key="2">
    <source>
        <dbReference type="EMBL" id="MEL0657241.1"/>
    </source>
</evidence>
<feature type="transmembrane region" description="Helical" evidence="1">
    <location>
        <begin position="6"/>
        <end position="30"/>
    </location>
</feature>
<evidence type="ECO:0000313" key="3">
    <source>
        <dbReference type="Proteomes" id="UP001371391"/>
    </source>
</evidence>
<comment type="caution">
    <text evidence="2">The sequence shown here is derived from an EMBL/GenBank/DDBJ whole genome shotgun (WGS) entry which is preliminary data.</text>
</comment>
<gene>
    <name evidence="2" type="ORF">V6257_19675</name>
</gene>
<name>A0ABU9H5T2_9GAMM</name>
<reference evidence="2 3" key="1">
    <citation type="submission" date="2024-02" db="EMBL/GenBank/DDBJ databases">
        <title>Bacteria isolated from the canopy kelp, Nereocystis luetkeana.</title>
        <authorList>
            <person name="Pfister C.A."/>
            <person name="Younker I.T."/>
            <person name="Light S.H."/>
        </authorList>
    </citation>
    <scope>NUCLEOTIDE SEQUENCE [LARGE SCALE GENOMIC DNA]</scope>
    <source>
        <strain evidence="2 3">TI.1.03</strain>
    </source>
</reference>
<organism evidence="2 3">
    <name type="scientific">Pseudoalteromonas issachenkonii</name>
    <dbReference type="NCBI Taxonomy" id="152297"/>
    <lineage>
        <taxon>Bacteria</taxon>
        <taxon>Pseudomonadati</taxon>
        <taxon>Pseudomonadota</taxon>
        <taxon>Gammaproteobacteria</taxon>
        <taxon>Alteromonadales</taxon>
        <taxon>Pseudoalteromonadaceae</taxon>
        <taxon>Pseudoalteromonas</taxon>
    </lineage>
</organism>
<accession>A0ABU9H5T2</accession>
<protein>
    <recommendedName>
        <fullName evidence="4">Transcriptional regulator</fullName>
    </recommendedName>
</protein>
<keyword evidence="1" id="KW-0472">Membrane</keyword>
<dbReference type="EMBL" id="JBAKAW010000026">
    <property type="protein sequence ID" value="MEL0657241.1"/>
    <property type="molecule type" value="Genomic_DNA"/>
</dbReference>